<dbReference type="Pfam" id="PF09937">
    <property type="entry name" value="DUF2169"/>
    <property type="match status" value="1"/>
</dbReference>
<organism evidence="2 3">
    <name type="scientific">Sorangium cellulosum</name>
    <name type="common">Polyangium cellulosum</name>
    <dbReference type="NCBI Taxonomy" id="56"/>
    <lineage>
        <taxon>Bacteria</taxon>
        <taxon>Pseudomonadati</taxon>
        <taxon>Myxococcota</taxon>
        <taxon>Polyangia</taxon>
        <taxon>Polyangiales</taxon>
        <taxon>Polyangiaceae</taxon>
        <taxon>Sorangium</taxon>
    </lineage>
</organism>
<comment type="caution">
    <text evidence="2">The sequence shown here is derived from an EMBL/GenBank/DDBJ whole genome shotgun (WGS) entry which is preliminary data.</text>
</comment>
<dbReference type="InterPro" id="IPR018683">
    <property type="entry name" value="DUF2169"/>
</dbReference>
<gene>
    <name evidence="2" type="ORF">BE08_25470</name>
</gene>
<dbReference type="AlphaFoldDB" id="A0A150PLH3"/>
<protein>
    <recommendedName>
        <fullName evidence="1">DUF2169 domain-containing protein</fullName>
    </recommendedName>
</protein>
<evidence type="ECO:0000313" key="2">
    <source>
        <dbReference type="EMBL" id="KYF56522.1"/>
    </source>
</evidence>
<sequence length="343" mass="37674">MDQPPLDNKTDFAAHPQLLVDRDGEMLVTVVKASFELQEDGGLELAPPERTRAIRLADLPWEKDKPESVAYPADVCLFKPATDVIFVATAYAPNGNAVPSFDVRVEVGPLKKSLVVFGRRLWVDKGAGLTAPGPIDQIDMRYDHAWGGTDDEDPAAIVEEPRNPIGTGVTRAPASLTHQPAPCIEDPSYPIWNAKTAPPPAGIGPVGRHWEPRRRYAGTYDRTWRELRAPLLPEDFDHRYNLCASPGLIADPPLAGGEPVRALNLTPEGALSFELPRVQVEIEFHVKGRPPAAFAPHLDTVLVDLLATGPQKPVAVEMVWRAHVKAPRRMKDARVVVRERGRA</sequence>
<dbReference type="Proteomes" id="UP000075420">
    <property type="component" value="Unassembled WGS sequence"/>
</dbReference>
<proteinExistence type="predicted"/>
<feature type="domain" description="DUF2169" evidence="1">
    <location>
        <begin position="25"/>
        <end position="321"/>
    </location>
</feature>
<evidence type="ECO:0000259" key="1">
    <source>
        <dbReference type="Pfam" id="PF09937"/>
    </source>
</evidence>
<reference evidence="2 3" key="1">
    <citation type="submission" date="2014-02" db="EMBL/GenBank/DDBJ databases">
        <title>The small core and large imbalanced accessory genome model reveals a collaborative survival strategy of Sorangium cellulosum strains in nature.</title>
        <authorList>
            <person name="Han K."/>
            <person name="Peng R."/>
            <person name="Blom J."/>
            <person name="Li Y.-Z."/>
        </authorList>
    </citation>
    <scope>NUCLEOTIDE SEQUENCE [LARGE SCALE GENOMIC DNA]</scope>
    <source>
        <strain evidence="2 3">So0157-25</strain>
    </source>
</reference>
<evidence type="ECO:0000313" key="3">
    <source>
        <dbReference type="Proteomes" id="UP000075420"/>
    </source>
</evidence>
<name>A0A150PLH3_SORCE</name>
<dbReference type="EMBL" id="JELY01001221">
    <property type="protein sequence ID" value="KYF56522.1"/>
    <property type="molecule type" value="Genomic_DNA"/>
</dbReference>
<accession>A0A150PLH3</accession>